<dbReference type="RefSeq" id="WP_168520526.1">
    <property type="nucleotide sequence ID" value="NZ_JAAXLS010000037.1"/>
</dbReference>
<feature type="transmembrane region" description="Helical" evidence="1">
    <location>
        <begin position="25"/>
        <end position="47"/>
    </location>
</feature>
<dbReference type="Proteomes" id="UP000715441">
    <property type="component" value="Unassembled WGS sequence"/>
</dbReference>
<reference evidence="3 4" key="1">
    <citation type="submission" date="2020-04" db="EMBL/GenBank/DDBJ databases">
        <title>Novel species.</title>
        <authorList>
            <person name="Teo W.F.A."/>
            <person name="Lipun K."/>
            <person name="Srisuk N."/>
            <person name="Duangmal K."/>
        </authorList>
    </citation>
    <scope>NUCLEOTIDE SEQUENCE [LARGE SCALE GENOMIC DNA]</scope>
    <source>
        <strain evidence="3 4">K13G38</strain>
    </source>
</reference>
<dbReference type="InterPro" id="IPR005182">
    <property type="entry name" value="YdbS-like_PH"/>
</dbReference>
<evidence type="ECO:0000313" key="3">
    <source>
        <dbReference type="EMBL" id="NKQ57502.1"/>
    </source>
</evidence>
<sequence length="186" mass="21577">MFAPRDPDEYLLDTERRVVRVRRHWAVLAWDTFEAIALLAICVMVSYLLPPSLYVVQNILWYAALLVVLVFAFKVMEWWVERLVVTDKRFVLTSGVFTTKVAMMPISKVTDLTYERTAWGRMLGYGTVIVESAGQIQALNRIDYLPRPEEFYDTISELVFGDKQKQSERFSMIKAQRLARGKKMVG</sequence>
<dbReference type="EMBL" id="JAAXLS010000037">
    <property type="protein sequence ID" value="NKQ57502.1"/>
    <property type="molecule type" value="Genomic_DNA"/>
</dbReference>
<keyword evidence="1" id="KW-1133">Transmembrane helix</keyword>
<comment type="caution">
    <text evidence="3">The sequence shown here is derived from an EMBL/GenBank/DDBJ whole genome shotgun (WGS) entry which is preliminary data.</text>
</comment>
<keyword evidence="1" id="KW-0812">Transmembrane</keyword>
<evidence type="ECO:0000313" key="4">
    <source>
        <dbReference type="Proteomes" id="UP000715441"/>
    </source>
</evidence>
<accession>A0ABX1JGY3</accession>
<dbReference type="Pfam" id="PF03703">
    <property type="entry name" value="bPH_2"/>
    <property type="match status" value="1"/>
</dbReference>
<name>A0ABX1JGY3_9PSEU</name>
<keyword evidence="1" id="KW-0472">Membrane</keyword>
<organism evidence="3 4">
    <name type="scientific">Amycolatopsis acididurans</name>
    <dbReference type="NCBI Taxonomy" id="2724524"/>
    <lineage>
        <taxon>Bacteria</taxon>
        <taxon>Bacillati</taxon>
        <taxon>Actinomycetota</taxon>
        <taxon>Actinomycetes</taxon>
        <taxon>Pseudonocardiales</taxon>
        <taxon>Pseudonocardiaceae</taxon>
        <taxon>Amycolatopsis</taxon>
    </lineage>
</organism>
<dbReference type="PANTHER" id="PTHR37938">
    <property type="entry name" value="BLL0215 PROTEIN"/>
    <property type="match status" value="1"/>
</dbReference>
<keyword evidence="4" id="KW-1185">Reference proteome</keyword>
<feature type="domain" description="YdbS-like PH" evidence="2">
    <location>
        <begin position="82"/>
        <end position="155"/>
    </location>
</feature>
<gene>
    <name evidence="3" type="ORF">HFP15_32025</name>
</gene>
<evidence type="ECO:0000259" key="2">
    <source>
        <dbReference type="Pfam" id="PF03703"/>
    </source>
</evidence>
<proteinExistence type="predicted"/>
<dbReference type="PANTHER" id="PTHR37938:SF1">
    <property type="entry name" value="BLL0215 PROTEIN"/>
    <property type="match status" value="1"/>
</dbReference>
<protein>
    <submittedName>
        <fullName evidence="3">PH domain-containing protein</fullName>
    </submittedName>
</protein>
<feature type="transmembrane region" description="Helical" evidence="1">
    <location>
        <begin position="59"/>
        <end position="80"/>
    </location>
</feature>
<evidence type="ECO:0000256" key="1">
    <source>
        <dbReference type="SAM" id="Phobius"/>
    </source>
</evidence>